<proteinExistence type="inferred from homology"/>
<name>A0A2A7AQX1_9FIRM</name>
<dbReference type="Proteomes" id="UP000220005">
    <property type="component" value="Unassembled WGS sequence"/>
</dbReference>
<dbReference type="InterPro" id="IPR029052">
    <property type="entry name" value="Metallo-depent_PP-like"/>
</dbReference>
<comment type="caution">
    <text evidence="5">The sequence shown here is derived from an EMBL/GenBank/DDBJ whole genome shotgun (WGS) entry which is preliminary data.</text>
</comment>
<dbReference type="SUPFAM" id="SSF56300">
    <property type="entry name" value="Metallo-dependent phosphatases"/>
    <property type="match status" value="1"/>
</dbReference>
<dbReference type="Gene3D" id="3.60.21.10">
    <property type="match status" value="1"/>
</dbReference>
<accession>A0A2A7AQX1</accession>
<reference evidence="5 6" key="1">
    <citation type="journal article" date="2017" name="Front. Microbiol.">
        <title>New Insights into the Diversity of the Genus Faecalibacterium.</title>
        <authorList>
            <person name="Benevides L."/>
            <person name="Burman S."/>
            <person name="Martin R."/>
            <person name="Robert V."/>
            <person name="Thomas M."/>
            <person name="Miquel S."/>
            <person name="Chain F."/>
            <person name="Sokol H."/>
            <person name="Bermudez-Humaran L.G."/>
            <person name="Morrison M."/>
            <person name="Langella P."/>
            <person name="Azevedo V.A."/>
            <person name="Chatel J.M."/>
            <person name="Soares S."/>
        </authorList>
    </citation>
    <scope>NUCLEOTIDE SEQUENCE [LARGE SCALE GENOMIC DNA]</scope>
    <source>
        <strain evidence="5 6">CNCM I 4575</strain>
    </source>
</reference>
<dbReference type="EMBL" id="NMTY01000015">
    <property type="protein sequence ID" value="PDX81472.1"/>
    <property type="molecule type" value="Genomic_DNA"/>
</dbReference>
<evidence type="ECO:0000313" key="5">
    <source>
        <dbReference type="EMBL" id="PDX81472.1"/>
    </source>
</evidence>
<comment type="cofactor">
    <cofactor evidence="4">
        <name>Mn(2+)</name>
        <dbReference type="ChEBI" id="CHEBI:29035"/>
    </cofactor>
</comment>
<comment type="pathway">
    <text evidence="4">Carbohydrate biosynthesis; gluconeogenesis.</text>
</comment>
<evidence type="ECO:0000256" key="1">
    <source>
        <dbReference type="ARBA" id="ARBA00022801"/>
    </source>
</evidence>
<evidence type="ECO:0000256" key="4">
    <source>
        <dbReference type="HAMAP-Rule" id="MF_01854"/>
    </source>
</evidence>
<dbReference type="AlphaFoldDB" id="A0A2A7AQX1"/>
<dbReference type="HAMAP" id="MF_01854">
    <property type="entry name" value="FBPase_class3"/>
    <property type="match status" value="1"/>
</dbReference>
<dbReference type="EC" id="3.1.3.11" evidence="4"/>
<dbReference type="UniPathway" id="UPA00138"/>
<dbReference type="GO" id="GO:0006094">
    <property type="term" value="P:gluconeogenesis"/>
    <property type="evidence" value="ECO:0007669"/>
    <property type="project" value="UniProtKB-UniRule"/>
</dbReference>
<dbReference type="RefSeq" id="WP_097839414.1">
    <property type="nucleotide sequence ID" value="NZ_NMTY01000015.1"/>
</dbReference>
<gene>
    <name evidence="4" type="primary">fbp</name>
    <name evidence="5" type="ORF">CGS58_07205</name>
</gene>
<comment type="catalytic activity">
    <reaction evidence="4">
        <text>beta-D-fructose 1,6-bisphosphate + H2O = beta-D-fructose 6-phosphate + phosphate</text>
        <dbReference type="Rhea" id="RHEA:11064"/>
        <dbReference type="ChEBI" id="CHEBI:15377"/>
        <dbReference type="ChEBI" id="CHEBI:32966"/>
        <dbReference type="ChEBI" id="CHEBI:43474"/>
        <dbReference type="ChEBI" id="CHEBI:57634"/>
        <dbReference type="EC" id="3.1.3.11"/>
    </reaction>
</comment>
<dbReference type="GO" id="GO:0042132">
    <property type="term" value="F:fructose 1,6-bisphosphate 1-phosphatase activity"/>
    <property type="evidence" value="ECO:0007669"/>
    <property type="project" value="UniProtKB-UniRule"/>
</dbReference>
<protein>
    <recommendedName>
        <fullName evidence="4">Fructose-1,6-bisphosphatase class 3</fullName>
        <shortName evidence="4">FBPase class 3</shortName>
        <ecNumber evidence="4">3.1.3.11</ecNumber>
    </recommendedName>
    <alternativeName>
        <fullName evidence="4">D-fructose-1,6-bisphosphate 1-phosphohydrolase class 3</fullName>
    </alternativeName>
</protein>
<sequence length="668" mass="76278">MRTENEEIRDHLKYLSLLARDYPSQAAVASEIISTQALLKLPKGTEHFMSDLHGENEAFVHILNSASGVIREKVDIVLGDTIPVGARAELATLIYYPNEKLPQLKARCADEDELEQWYTTTLLRLIDICRLVSSKHTREHVRKCLPVSCGYILDELLHAHFEDHDKDLYYGQIVGSIIENGRADKFIVRLCELIKRLAVDKLHIVGDLFDRGPRPDIILDLLMRHHNVDIQWGNHDVVWMGAAAGSPICICTVLKTTLAYHNHGMLEDCYGINLRHLQRMAEQFYGDDDLTLWMPHTDAARGPYTPGMLHRCAVMHKAVTILMLKMECRVIDRNPDFRMQGRDFLRRIDWEKGTVTVGGKEYPLRDTSFPTVDPADPAKLNPDEQVVLDKLVQSFRQSEKLQQHIEFLYAKGSVYHIENGNLLYHGVVPMTKNGSFAVERFEGHSYSGRALMDYCDERARRGYFAPEGSAARQSGQDFLWYLWCGKLSPLFGRSAMTTFERIYIADPATYEEIKDPYYTWYNEEAACRRILAEFGLPGTNHIVNGHVPVREKSGESPIKGGGRLVVIDGGFCRAYHDKTGIAGYTLVYSSRTMSLRTHQPFESAEKAVNENIDIISQKNILETENHRILVEETDEGEALRERVHDLKQLVKAYQLGWIKETHCEDCVW</sequence>
<evidence type="ECO:0000313" key="6">
    <source>
        <dbReference type="Proteomes" id="UP000220005"/>
    </source>
</evidence>
<evidence type="ECO:0000256" key="2">
    <source>
        <dbReference type="ARBA" id="ARBA00023211"/>
    </source>
</evidence>
<keyword evidence="1 4" id="KW-0378">Hydrolase</keyword>
<dbReference type="InterPro" id="IPR009164">
    <property type="entry name" value="FBPtase_class3"/>
</dbReference>
<evidence type="ECO:0000256" key="3">
    <source>
        <dbReference type="ARBA" id="ARBA00023277"/>
    </source>
</evidence>
<keyword evidence="3 4" id="KW-0119">Carbohydrate metabolism</keyword>
<organism evidence="5 6">
    <name type="scientific">Faecalibacterium prausnitzii</name>
    <dbReference type="NCBI Taxonomy" id="853"/>
    <lineage>
        <taxon>Bacteria</taxon>
        <taxon>Bacillati</taxon>
        <taxon>Bacillota</taxon>
        <taxon>Clostridia</taxon>
        <taxon>Eubacteriales</taxon>
        <taxon>Oscillospiraceae</taxon>
        <taxon>Faecalibacterium</taxon>
    </lineage>
</organism>
<dbReference type="Pfam" id="PF06874">
    <property type="entry name" value="FBPase_2"/>
    <property type="match status" value="1"/>
</dbReference>
<comment type="similarity">
    <text evidence="4">Belongs to the FBPase class 3 family.</text>
</comment>
<keyword evidence="2 4" id="KW-0464">Manganese</keyword>